<comment type="caution">
    <text evidence="1">The sequence shown here is derived from an EMBL/GenBank/DDBJ whole genome shotgun (WGS) entry which is preliminary data.</text>
</comment>
<dbReference type="EMBL" id="MFGX01000047">
    <property type="protein sequence ID" value="OGF55845.1"/>
    <property type="molecule type" value="Genomic_DNA"/>
</dbReference>
<dbReference type="InterPro" id="IPR023296">
    <property type="entry name" value="Glyco_hydro_beta-prop_sf"/>
</dbReference>
<evidence type="ECO:0000313" key="2">
    <source>
        <dbReference type="Proteomes" id="UP000179157"/>
    </source>
</evidence>
<gene>
    <name evidence="1" type="ORF">A2Z21_00590</name>
</gene>
<name>A0A1F5UXG3_FRAXR</name>
<dbReference type="STRING" id="1817864.A2Z21_00590"/>
<dbReference type="Proteomes" id="UP000179157">
    <property type="component" value="Unassembled WGS sequence"/>
</dbReference>
<evidence type="ECO:0008006" key="3">
    <source>
        <dbReference type="Google" id="ProtNLM"/>
    </source>
</evidence>
<protein>
    <recommendedName>
        <fullName evidence="3">Sialidase domain-containing protein</fullName>
    </recommendedName>
</protein>
<reference evidence="1 2" key="1">
    <citation type="journal article" date="2016" name="Nat. Commun.">
        <title>Thousands of microbial genomes shed light on interconnected biogeochemical processes in an aquifer system.</title>
        <authorList>
            <person name="Anantharaman K."/>
            <person name="Brown C.T."/>
            <person name="Hug L.A."/>
            <person name="Sharon I."/>
            <person name="Castelle C.J."/>
            <person name="Probst A.J."/>
            <person name="Thomas B.C."/>
            <person name="Singh A."/>
            <person name="Wilkins M.J."/>
            <person name="Karaoz U."/>
            <person name="Brodie E.L."/>
            <person name="Williams K.H."/>
            <person name="Hubbard S.S."/>
            <person name="Banfield J.F."/>
        </authorList>
    </citation>
    <scope>NUCLEOTIDE SEQUENCE [LARGE SCALE GENOMIC DNA]</scope>
    <source>
        <strain evidence="2">RBG_16_55_9</strain>
    </source>
</reference>
<evidence type="ECO:0000313" key="1">
    <source>
        <dbReference type="EMBL" id="OGF55845.1"/>
    </source>
</evidence>
<dbReference type="InterPro" id="IPR015943">
    <property type="entry name" value="WD40/YVTN_repeat-like_dom_sf"/>
</dbReference>
<sequence length="477" mass="51841">MPTLVVGPNVKVIRDNNNQSCATRPTPALDCANYMQNEPPLAIDPTDPNVLISGSNDYRLIPINPAQNSIWLGYYRSEDGGKTWTNTLVPGFFGDNSPEGQASPLQGVFFTGDPVVAFDSQGNAYMGGIGLSADEDLVLVAKYSDHGKTFDRTTVVNRASAIQGQFIDKPCIAVDQSGGANEGTVYAGWSRFSEIVVVARSTDGGARFSDPVIASGTRAPTRTCAVAVGPDGTLYVVWRQFAFGTTRNAMIFNLSRDGGRSFDIVRPLQTITPYDQARSSPENFRTTSFPTIAADEKGVYIAWEDARFQGASRVLLICSSNGGQTWTEPMRVANVERGHQIMPQVFADGTHVGVAFYDSRNDPNFSPANSIGDAMDVYYVEYPSGCPLQGQGTSMRVTDRSFNPNLRMFDSSVGSVPFIGDYIGVASDGENVHVVWTDNRDVKPQPLTNPPCVPTRIETLTQGCRNQNIYMATITRR</sequence>
<accession>A0A1F5UXG3</accession>
<proteinExistence type="predicted"/>
<dbReference type="SUPFAM" id="SSF75005">
    <property type="entry name" value="Arabinanase/levansucrase/invertase"/>
    <property type="match status" value="1"/>
</dbReference>
<dbReference type="AlphaFoldDB" id="A0A1F5UXG3"/>
<dbReference type="SUPFAM" id="SSF50939">
    <property type="entry name" value="Sialidases"/>
    <property type="match status" value="1"/>
</dbReference>
<organism evidence="1 2">
    <name type="scientific">Fraserbacteria sp. (strain RBG_16_55_9)</name>
    <dbReference type="NCBI Taxonomy" id="1817864"/>
    <lineage>
        <taxon>Bacteria</taxon>
        <taxon>Candidatus Fraseribacteriota</taxon>
    </lineage>
</organism>
<dbReference type="CDD" id="cd15482">
    <property type="entry name" value="Sialidase_non-viral"/>
    <property type="match status" value="2"/>
</dbReference>
<dbReference type="InterPro" id="IPR036278">
    <property type="entry name" value="Sialidase_sf"/>
</dbReference>
<dbReference type="Gene3D" id="2.130.10.10">
    <property type="entry name" value="YVTN repeat-like/Quinoprotein amine dehydrogenase"/>
    <property type="match status" value="1"/>
</dbReference>